<dbReference type="GeneID" id="43183210"/>
<gene>
    <name evidence="1" type="ORF">BACPLE_02420</name>
</gene>
<proteinExistence type="predicted"/>
<dbReference type="RefSeq" id="WP_007557980.1">
    <property type="nucleotide sequence ID" value="NZ_DS990118.1"/>
</dbReference>
<dbReference type="AlphaFoldDB" id="B5D097"/>
<evidence type="ECO:0008006" key="3">
    <source>
        <dbReference type="Google" id="ProtNLM"/>
    </source>
</evidence>
<reference evidence="1 2" key="2">
    <citation type="submission" date="2008-08" db="EMBL/GenBank/DDBJ databases">
        <authorList>
            <person name="Fulton L."/>
            <person name="Clifton S."/>
            <person name="Fulton B."/>
            <person name="Xu J."/>
            <person name="Minx P."/>
            <person name="Pepin K.H."/>
            <person name="Johnson M."/>
            <person name="Thiruvilangam P."/>
            <person name="Bhonagiri V."/>
            <person name="Nash W.E."/>
            <person name="Mardis E.R."/>
            <person name="Wilson R.K."/>
        </authorList>
    </citation>
    <scope>NUCLEOTIDE SEQUENCE [LARGE SCALE GENOMIC DNA]</scope>
    <source>
        <strain evidence="2">DSM 17135 / JCM 12973 / M2</strain>
    </source>
</reference>
<sequence length="221" mass="25970">MNTYSKYVPNVFLAKCSEKHEKGEVIEVTTKYGKENECIVFNLIYEREGFYYYSIVRADGFNVQEWAKQRAERRHDWAQSAGQKSNEYFNRSNKDKDFLSLGEPIKVGHHSEKRHRKAIDDAWNNMGKSVEFSDKAAEHERIAKYWEEKANTINLSMPESIDFYEHKLEKAKEYHEGVKSGKYPREHAYTLTYAKKAVNEAQKNYELAKKLWGDYLTNGVV</sequence>
<dbReference type="Proteomes" id="UP000003452">
    <property type="component" value="Unassembled WGS sequence"/>
</dbReference>
<dbReference type="OrthoDB" id="9803716at2"/>
<dbReference type="Pfam" id="PF12083">
    <property type="entry name" value="DUF3560"/>
    <property type="match status" value="1"/>
</dbReference>
<comment type="caution">
    <text evidence="1">The sequence shown here is derived from an EMBL/GenBank/DDBJ whole genome shotgun (WGS) entry which is preliminary data.</text>
</comment>
<dbReference type="eggNOG" id="ENOG5030J1Z">
    <property type="taxonomic scope" value="Bacteria"/>
</dbReference>
<evidence type="ECO:0000313" key="2">
    <source>
        <dbReference type="Proteomes" id="UP000003452"/>
    </source>
</evidence>
<dbReference type="HOGENOM" id="CLU_1223312_0_0_10"/>
<name>B5D097_PHOPM</name>
<evidence type="ECO:0000313" key="1">
    <source>
        <dbReference type="EMBL" id="EDY95311.1"/>
    </source>
</evidence>
<dbReference type="InterPro" id="IPR021944">
    <property type="entry name" value="DUF3560"/>
</dbReference>
<reference evidence="1 2" key="1">
    <citation type="submission" date="2008-08" db="EMBL/GenBank/DDBJ databases">
        <title>Draft genome sequence of Bacteroides plebeius (DSM 17135).</title>
        <authorList>
            <person name="Sudarsanam P."/>
            <person name="Ley R."/>
            <person name="Guruge J."/>
            <person name="Turnbaugh P.J."/>
            <person name="Mahowald M."/>
            <person name="Liep D."/>
            <person name="Gordon J."/>
        </authorList>
    </citation>
    <scope>NUCLEOTIDE SEQUENCE [LARGE SCALE GENOMIC DNA]</scope>
    <source>
        <strain evidence="2">DSM 17135 / JCM 12973 / M2</strain>
    </source>
</reference>
<organism evidence="1 2">
    <name type="scientific">Phocaeicola plebeius (strain DSM 17135 / JCM 12973 / CCUG 54634 / M2)</name>
    <name type="common">Bacteroides plebeius</name>
    <dbReference type="NCBI Taxonomy" id="484018"/>
    <lineage>
        <taxon>Bacteria</taxon>
        <taxon>Pseudomonadati</taxon>
        <taxon>Bacteroidota</taxon>
        <taxon>Bacteroidia</taxon>
        <taxon>Bacteroidales</taxon>
        <taxon>Bacteroidaceae</taxon>
        <taxon>Phocaeicola</taxon>
    </lineage>
</organism>
<dbReference type="EMBL" id="ABQC02000020">
    <property type="protein sequence ID" value="EDY95311.1"/>
    <property type="molecule type" value="Genomic_DNA"/>
</dbReference>
<accession>B5D097</accession>
<protein>
    <recommendedName>
        <fullName evidence="3">DUF3560 domain-containing protein</fullName>
    </recommendedName>
</protein>